<dbReference type="FunFam" id="3.80.10.10:FF:000041">
    <property type="entry name" value="LRR receptor-like serine/threonine-protein kinase ERECTA"/>
    <property type="match status" value="1"/>
</dbReference>
<sequence length="345" mass="38804">MEIKYSLMRANATAPKSWVEGTDCCLWDHVRCKNHTARVSELSVTSFFGFQWKLNFSVFSSFKELTSLDLSHNDFDTSPSLEGISQLTKLQYLNLGYNGLAGNIPLYLGNISSLQILNLEGNLLRGSLPNEVIRNLPNLRELYLTSNRINGSLPTSLFELRHLEHVHIFGNLFEGNIPRGLFSNLTSLRSLDLSDNDFDGHFSFLELANLSMFTEINLSNNNNLAIQVNYPGCEIAPSLQLKLLIMSSSPGYSDYFWELTNEFNMIGIDSSWEDVSIDVVYSTHDDLQHFSFATKGSFYNFSTVFFGLLSGVDLSRNKFSGLIPPGIRNTNPIKFLALHSVPVLK</sequence>
<evidence type="ECO:0000256" key="7">
    <source>
        <dbReference type="ARBA" id="ARBA00023180"/>
    </source>
</evidence>
<evidence type="ECO:0000256" key="4">
    <source>
        <dbReference type="ARBA" id="ARBA00022737"/>
    </source>
</evidence>
<evidence type="ECO:0000256" key="5">
    <source>
        <dbReference type="ARBA" id="ARBA00022989"/>
    </source>
</evidence>
<dbReference type="Pfam" id="PF08263">
    <property type="entry name" value="LRRNT_2"/>
    <property type="match status" value="1"/>
</dbReference>
<evidence type="ECO:0000313" key="9">
    <source>
        <dbReference type="EMBL" id="KAJ4761272.1"/>
    </source>
</evidence>
<dbReference type="SMART" id="SM00369">
    <property type="entry name" value="LRR_TYP"/>
    <property type="match status" value="3"/>
</dbReference>
<protein>
    <submittedName>
        <fullName evidence="9">Receptor-like protein 12</fullName>
    </submittedName>
</protein>
<organism evidence="9 10">
    <name type="scientific">Rhynchospora pubera</name>
    <dbReference type="NCBI Taxonomy" id="906938"/>
    <lineage>
        <taxon>Eukaryota</taxon>
        <taxon>Viridiplantae</taxon>
        <taxon>Streptophyta</taxon>
        <taxon>Embryophyta</taxon>
        <taxon>Tracheophyta</taxon>
        <taxon>Spermatophyta</taxon>
        <taxon>Magnoliopsida</taxon>
        <taxon>Liliopsida</taxon>
        <taxon>Poales</taxon>
        <taxon>Cyperaceae</taxon>
        <taxon>Cyperoideae</taxon>
        <taxon>Rhynchosporeae</taxon>
        <taxon>Rhynchospora</taxon>
    </lineage>
</organism>
<keyword evidence="4" id="KW-0677">Repeat</keyword>
<dbReference type="Proteomes" id="UP001140206">
    <property type="component" value="Chromosome 4"/>
</dbReference>
<evidence type="ECO:0000256" key="6">
    <source>
        <dbReference type="ARBA" id="ARBA00023136"/>
    </source>
</evidence>
<dbReference type="Gene3D" id="3.80.10.10">
    <property type="entry name" value="Ribonuclease Inhibitor"/>
    <property type="match status" value="2"/>
</dbReference>
<evidence type="ECO:0000313" key="10">
    <source>
        <dbReference type="Proteomes" id="UP001140206"/>
    </source>
</evidence>
<keyword evidence="5" id="KW-1133">Transmembrane helix</keyword>
<dbReference type="SUPFAM" id="SSF52058">
    <property type="entry name" value="L domain-like"/>
    <property type="match status" value="1"/>
</dbReference>
<keyword evidence="7" id="KW-0325">Glycoprotein</keyword>
<accession>A0AAV8CZ59</accession>
<keyword evidence="3" id="KW-0732">Signal</keyword>
<dbReference type="EMBL" id="JAMFTS010000004">
    <property type="protein sequence ID" value="KAJ4761272.1"/>
    <property type="molecule type" value="Genomic_DNA"/>
</dbReference>
<evidence type="ECO:0000256" key="3">
    <source>
        <dbReference type="ARBA" id="ARBA00022729"/>
    </source>
</evidence>
<dbReference type="Pfam" id="PF13516">
    <property type="entry name" value="LRR_6"/>
    <property type="match status" value="1"/>
</dbReference>
<evidence type="ECO:0000256" key="1">
    <source>
        <dbReference type="ARBA" id="ARBA00022614"/>
    </source>
</evidence>
<dbReference type="InterPro" id="IPR013210">
    <property type="entry name" value="LRR_N_plant-typ"/>
</dbReference>
<name>A0AAV8CZ59_9POAL</name>
<gene>
    <name evidence="9" type="ORF">LUZ62_071647</name>
</gene>
<comment type="caution">
    <text evidence="9">The sequence shown here is derived from an EMBL/GenBank/DDBJ whole genome shotgun (WGS) entry which is preliminary data.</text>
</comment>
<keyword evidence="1" id="KW-0433">Leucine-rich repeat</keyword>
<keyword evidence="10" id="KW-1185">Reference proteome</keyword>
<keyword evidence="9" id="KW-0675">Receptor</keyword>
<dbReference type="InterPro" id="IPR001611">
    <property type="entry name" value="Leu-rich_rpt"/>
</dbReference>
<dbReference type="Pfam" id="PF00560">
    <property type="entry name" value="LRR_1"/>
    <property type="match status" value="3"/>
</dbReference>
<evidence type="ECO:0000256" key="2">
    <source>
        <dbReference type="ARBA" id="ARBA00022692"/>
    </source>
</evidence>
<dbReference type="PANTHER" id="PTHR48065">
    <property type="entry name" value="OS10G0469600 PROTEIN"/>
    <property type="match status" value="1"/>
</dbReference>
<dbReference type="InterPro" id="IPR003591">
    <property type="entry name" value="Leu-rich_rpt_typical-subtyp"/>
</dbReference>
<dbReference type="AlphaFoldDB" id="A0AAV8CZ59"/>
<keyword evidence="6" id="KW-0472">Membrane</keyword>
<dbReference type="Pfam" id="PF13855">
    <property type="entry name" value="LRR_8"/>
    <property type="match status" value="1"/>
</dbReference>
<dbReference type="InterPro" id="IPR032675">
    <property type="entry name" value="LRR_dom_sf"/>
</dbReference>
<dbReference type="PANTHER" id="PTHR48065:SF25">
    <property type="entry name" value="OS01G0891700 PROTEIN"/>
    <property type="match status" value="1"/>
</dbReference>
<feature type="domain" description="Leucine-rich repeat-containing N-terminal plant-type" evidence="8">
    <location>
        <begin position="2"/>
        <end position="32"/>
    </location>
</feature>
<evidence type="ECO:0000259" key="8">
    <source>
        <dbReference type="Pfam" id="PF08263"/>
    </source>
</evidence>
<reference evidence="9" key="1">
    <citation type="submission" date="2022-08" db="EMBL/GenBank/DDBJ databases">
        <authorList>
            <person name="Marques A."/>
        </authorList>
    </citation>
    <scope>NUCLEOTIDE SEQUENCE</scope>
    <source>
        <strain evidence="9">RhyPub2mFocal</strain>
        <tissue evidence="9">Leaves</tissue>
    </source>
</reference>
<keyword evidence="2" id="KW-0812">Transmembrane</keyword>
<proteinExistence type="predicted"/>